<dbReference type="Proteomes" id="UP000621492">
    <property type="component" value="Unassembled WGS sequence"/>
</dbReference>
<dbReference type="EMBL" id="BMJD01000027">
    <property type="protein sequence ID" value="GGB50432.1"/>
    <property type="molecule type" value="Genomic_DNA"/>
</dbReference>
<gene>
    <name evidence="2" type="primary">yflT</name>
    <name evidence="2" type="ORF">GCM10011409_30010</name>
</gene>
<comment type="caution">
    <text evidence="2">The sequence shown here is derived from an EMBL/GenBank/DDBJ whole genome shotgun (WGS) entry which is preliminary data.</text>
</comment>
<sequence>MKPIVKEFQDDTALMTEVKELSAKGIHKDNLYVMSHDADRTNRVAEKVDANKVGVSEEGLGTAVGNIFRKKGDELRQKFKELGFAQHEANELEEKLDHGKILLIVNQAS</sequence>
<protein>
    <submittedName>
        <fullName evidence="2">General stress protein 17M</fullName>
    </submittedName>
</protein>
<dbReference type="Pfam" id="PF11181">
    <property type="entry name" value="YflT"/>
    <property type="match status" value="1"/>
</dbReference>
<reference evidence="2" key="1">
    <citation type="journal article" date="2014" name="Int. J. Syst. Evol. Microbiol.">
        <title>Complete genome sequence of Corynebacterium casei LMG S-19264T (=DSM 44701T), isolated from a smear-ripened cheese.</title>
        <authorList>
            <consortium name="US DOE Joint Genome Institute (JGI-PGF)"/>
            <person name="Walter F."/>
            <person name="Albersmeier A."/>
            <person name="Kalinowski J."/>
            <person name="Ruckert C."/>
        </authorList>
    </citation>
    <scope>NUCLEOTIDE SEQUENCE</scope>
    <source>
        <strain evidence="2">CGMCC 1.15454</strain>
    </source>
</reference>
<accession>A0A9W5TZ99</accession>
<keyword evidence="3" id="KW-1185">Reference proteome</keyword>
<dbReference type="AlphaFoldDB" id="A0A9W5TZ99"/>
<evidence type="ECO:0000313" key="2">
    <source>
        <dbReference type="EMBL" id="GGB50432.1"/>
    </source>
</evidence>
<name>A0A9W5TZ99_9BACI</name>
<feature type="domain" description="General stress protein 17M-like" evidence="1">
    <location>
        <begin position="3"/>
        <end position="99"/>
    </location>
</feature>
<dbReference type="RefSeq" id="WP_088053379.1">
    <property type="nucleotide sequence ID" value="NZ_BMJD01000027.1"/>
</dbReference>
<reference evidence="2" key="2">
    <citation type="submission" date="2020-09" db="EMBL/GenBank/DDBJ databases">
        <authorList>
            <person name="Sun Q."/>
            <person name="Zhou Y."/>
        </authorList>
    </citation>
    <scope>NUCLEOTIDE SEQUENCE</scope>
    <source>
        <strain evidence="2">CGMCC 1.15454</strain>
    </source>
</reference>
<organism evidence="2 3">
    <name type="scientific">Lentibacillus populi</name>
    <dbReference type="NCBI Taxonomy" id="1827502"/>
    <lineage>
        <taxon>Bacteria</taxon>
        <taxon>Bacillati</taxon>
        <taxon>Bacillota</taxon>
        <taxon>Bacilli</taxon>
        <taxon>Bacillales</taxon>
        <taxon>Bacillaceae</taxon>
        <taxon>Lentibacillus</taxon>
    </lineage>
</organism>
<dbReference type="InterPro" id="IPR025889">
    <property type="entry name" value="GSP17M-like_dom"/>
</dbReference>
<evidence type="ECO:0000259" key="1">
    <source>
        <dbReference type="Pfam" id="PF11181"/>
    </source>
</evidence>
<proteinExistence type="predicted"/>
<evidence type="ECO:0000313" key="3">
    <source>
        <dbReference type="Proteomes" id="UP000621492"/>
    </source>
</evidence>